<dbReference type="PANTHER" id="PTHR36488">
    <property type="entry name" value="CASP-LIKE PROTEIN 1U1"/>
    <property type="match status" value="1"/>
</dbReference>
<dbReference type="AlphaFoldDB" id="A0A8J5RUU3"/>
<keyword evidence="6 8" id="KW-1133">Transmembrane helix</keyword>
<evidence type="ECO:0000259" key="9">
    <source>
        <dbReference type="Pfam" id="PF04535"/>
    </source>
</evidence>
<dbReference type="Proteomes" id="UP000729402">
    <property type="component" value="Unassembled WGS sequence"/>
</dbReference>
<evidence type="ECO:0000256" key="2">
    <source>
        <dbReference type="ARBA" id="ARBA00007651"/>
    </source>
</evidence>
<feature type="transmembrane region" description="Helical" evidence="8">
    <location>
        <begin position="20"/>
        <end position="43"/>
    </location>
</feature>
<evidence type="ECO:0000256" key="3">
    <source>
        <dbReference type="ARBA" id="ARBA00011489"/>
    </source>
</evidence>
<evidence type="ECO:0000256" key="1">
    <source>
        <dbReference type="ARBA" id="ARBA00004651"/>
    </source>
</evidence>
<name>A0A8J5RUU3_ZIZPA</name>
<feature type="domain" description="Casparian strip membrane protein" evidence="9">
    <location>
        <begin position="21"/>
        <end position="152"/>
    </location>
</feature>
<feature type="transmembrane region" description="Helical" evidence="8">
    <location>
        <begin position="55"/>
        <end position="77"/>
    </location>
</feature>
<protein>
    <recommendedName>
        <fullName evidence="8">CASP-like protein</fullName>
    </recommendedName>
</protein>
<keyword evidence="7 8" id="KW-0472">Membrane</keyword>
<evidence type="ECO:0000256" key="8">
    <source>
        <dbReference type="RuleBase" id="RU361233"/>
    </source>
</evidence>
<sequence length="169" mass="18194">MVSTRVIDLESQEVVSTSTVTTAALLRVLASVCSLAAALLVATNHQERWGIRVDFTMFQVWVAFVVMNLVCAVYATATAALTRKLVSKSWLHNTDQLVVNLEAAATAGAGAVGAIAMWGNEASGWFAVCRMYRRYCNVSAAALVLSFAAVLFLGFACARSRYPRTLPLV</sequence>
<reference evidence="11" key="2">
    <citation type="submission" date="2021-02" db="EMBL/GenBank/DDBJ databases">
        <authorList>
            <person name="Kimball J.A."/>
            <person name="Haas M.W."/>
            <person name="Macchietto M."/>
            <person name="Kono T."/>
            <person name="Duquette J."/>
            <person name="Shao M."/>
        </authorList>
    </citation>
    <scope>NUCLEOTIDE SEQUENCE</scope>
    <source>
        <tissue evidence="11">Fresh leaf tissue</tissue>
    </source>
</reference>
<dbReference type="Pfam" id="PF04535">
    <property type="entry name" value="CASP_dom"/>
    <property type="match status" value="1"/>
</dbReference>
<comment type="caution">
    <text evidence="11">The sequence shown here is derived from an EMBL/GenBank/DDBJ whole genome shotgun (WGS) entry which is preliminary data.</text>
</comment>
<dbReference type="InterPro" id="IPR006702">
    <property type="entry name" value="CASP_dom"/>
</dbReference>
<evidence type="ECO:0000256" key="6">
    <source>
        <dbReference type="ARBA" id="ARBA00022989"/>
    </source>
</evidence>
<proteinExistence type="inferred from homology"/>
<gene>
    <name evidence="11" type="ORF">GUJ93_ZPchr0002g23108</name>
    <name evidence="10" type="ORF">GUJ93_ZPchr0002g25514</name>
</gene>
<keyword evidence="5 8" id="KW-0812">Transmembrane</keyword>
<dbReference type="InterPro" id="IPR006459">
    <property type="entry name" value="CASP/CASPL"/>
</dbReference>
<dbReference type="PANTHER" id="PTHR36488:SF8">
    <property type="entry name" value="CASP-LIKE PROTEIN 1U1"/>
    <property type="match status" value="1"/>
</dbReference>
<feature type="transmembrane region" description="Helical" evidence="8">
    <location>
        <begin position="97"/>
        <end position="119"/>
    </location>
</feature>
<dbReference type="EMBL" id="JAAALK010000287">
    <property type="protein sequence ID" value="KAG8058528.1"/>
    <property type="molecule type" value="Genomic_DNA"/>
</dbReference>
<organism evidence="11 12">
    <name type="scientific">Zizania palustris</name>
    <name type="common">Northern wild rice</name>
    <dbReference type="NCBI Taxonomy" id="103762"/>
    <lineage>
        <taxon>Eukaryota</taxon>
        <taxon>Viridiplantae</taxon>
        <taxon>Streptophyta</taxon>
        <taxon>Embryophyta</taxon>
        <taxon>Tracheophyta</taxon>
        <taxon>Spermatophyta</taxon>
        <taxon>Magnoliopsida</taxon>
        <taxon>Liliopsida</taxon>
        <taxon>Poales</taxon>
        <taxon>Poaceae</taxon>
        <taxon>BOP clade</taxon>
        <taxon>Oryzoideae</taxon>
        <taxon>Oryzeae</taxon>
        <taxon>Zizaniinae</taxon>
        <taxon>Zizania</taxon>
    </lineage>
</organism>
<evidence type="ECO:0000256" key="5">
    <source>
        <dbReference type="ARBA" id="ARBA00022692"/>
    </source>
</evidence>
<evidence type="ECO:0000256" key="7">
    <source>
        <dbReference type="ARBA" id="ARBA00023136"/>
    </source>
</evidence>
<comment type="subunit">
    <text evidence="3 8">Homodimer and heterodimers.</text>
</comment>
<comment type="subcellular location">
    <subcellularLocation>
        <location evidence="1 8">Cell membrane</location>
        <topology evidence="1 8">Multi-pass membrane protein</topology>
    </subcellularLocation>
</comment>
<dbReference type="GO" id="GO:0005886">
    <property type="term" value="C:plasma membrane"/>
    <property type="evidence" value="ECO:0007669"/>
    <property type="project" value="UniProtKB-SubCell"/>
</dbReference>
<dbReference type="EMBL" id="JAAALK010000287">
    <property type="protein sequence ID" value="KAG8058508.1"/>
    <property type="molecule type" value="Genomic_DNA"/>
</dbReference>
<dbReference type="InterPro" id="IPR044173">
    <property type="entry name" value="CASPL"/>
</dbReference>
<evidence type="ECO:0000313" key="10">
    <source>
        <dbReference type="EMBL" id="KAG8058508.1"/>
    </source>
</evidence>
<feature type="transmembrane region" description="Helical" evidence="8">
    <location>
        <begin position="140"/>
        <end position="162"/>
    </location>
</feature>
<dbReference type="NCBIfam" id="TIGR01569">
    <property type="entry name" value="A_tha_TIGR01569"/>
    <property type="match status" value="1"/>
</dbReference>
<evidence type="ECO:0000313" key="11">
    <source>
        <dbReference type="EMBL" id="KAG8058528.1"/>
    </source>
</evidence>
<accession>A0A8J5RUU3</accession>
<keyword evidence="4 8" id="KW-1003">Cell membrane</keyword>
<reference evidence="11" key="1">
    <citation type="journal article" date="2021" name="bioRxiv">
        <title>Whole Genome Assembly and Annotation of Northern Wild Rice, Zizania palustris L., Supports a Whole Genome Duplication in the Zizania Genus.</title>
        <authorList>
            <person name="Haas M."/>
            <person name="Kono T."/>
            <person name="Macchietto M."/>
            <person name="Millas R."/>
            <person name="McGilp L."/>
            <person name="Shao M."/>
            <person name="Duquette J."/>
            <person name="Hirsch C.N."/>
            <person name="Kimball J."/>
        </authorList>
    </citation>
    <scope>NUCLEOTIDE SEQUENCE</scope>
    <source>
        <tissue evidence="11">Fresh leaf tissue</tissue>
    </source>
</reference>
<keyword evidence="12" id="KW-1185">Reference proteome</keyword>
<evidence type="ECO:0000313" key="12">
    <source>
        <dbReference type="Proteomes" id="UP000729402"/>
    </source>
</evidence>
<dbReference type="OrthoDB" id="677395at2759"/>
<evidence type="ECO:0000256" key="4">
    <source>
        <dbReference type="ARBA" id="ARBA00022475"/>
    </source>
</evidence>
<comment type="similarity">
    <text evidence="2 8">Belongs to the Casparian strip membrane proteins (CASP) family.</text>
</comment>